<protein>
    <submittedName>
        <fullName evidence="2">PIN domain protein, putative</fullName>
    </submittedName>
</protein>
<accession>A0AA86DZE7</accession>
<evidence type="ECO:0000259" key="1">
    <source>
        <dbReference type="Pfam" id="PF13470"/>
    </source>
</evidence>
<dbReference type="SUPFAM" id="SSF88723">
    <property type="entry name" value="PIN domain-like"/>
    <property type="match status" value="1"/>
</dbReference>
<evidence type="ECO:0000313" key="3">
    <source>
        <dbReference type="Proteomes" id="UP000019322"/>
    </source>
</evidence>
<feature type="domain" description="PIN" evidence="1">
    <location>
        <begin position="2"/>
        <end position="114"/>
    </location>
</feature>
<organism evidence="2 3">
    <name type="scientific">Sulfurospirillum multivorans (strain DM 12446 / JCM 15788 / NBRC 109480)</name>
    <dbReference type="NCBI Taxonomy" id="1150621"/>
    <lineage>
        <taxon>Bacteria</taxon>
        <taxon>Pseudomonadati</taxon>
        <taxon>Campylobacterota</taxon>
        <taxon>Epsilonproteobacteria</taxon>
        <taxon>Campylobacterales</taxon>
        <taxon>Sulfurospirillaceae</taxon>
        <taxon>Sulfurospirillum</taxon>
    </lineage>
</organism>
<dbReference type="Pfam" id="PF13470">
    <property type="entry name" value="PIN_3"/>
    <property type="match status" value="1"/>
</dbReference>
<dbReference type="KEGG" id="smul:SMUL_3071"/>
<sequence length="140" mass="15785">MRVLLDTNVVLDLLLDLEPFSELAQAIFLKIESKQIQGFLCPTTLTTLYYLLGKHLDKKRCNQTMENLLTLFEITNLTKPVLVESVRSVGSDFEDSVIYTSAKYTDVDAIVTRDATGFKNATIKVMSPQEFLIFVDANSK</sequence>
<dbReference type="InterPro" id="IPR029060">
    <property type="entry name" value="PIN-like_dom_sf"/>
</dbReference>
<dbReference type="AlphaFoldDB" id="A0AA86DZE7"/>
<gene>
    <name evidence="2" type="ORF">SMUL_3071</name>
</gene>
<dbReference type="EMBL" id="CP007201">
    <property type="protein sequence ID" value="AHJ14298.1"/>
    <property type="molecule type" value="Genomic_DNA"/>
</dbReference>
<proteinExistence type="predicted"/>
<dbReference type="Proteomes" id="UP000019322">
    <property type="component" value="Chromosome"/>
</dbReference>
<reference evidence="2 3" key="1">
    <citation type="journal article" date="2014" name="Environ. Microbiol.">
        <title>Insights into organohalide respiration and the versatile catabolism of Sulfurospirillum multivorans gained from comparative genomics and physiological studies.</title>
        <authorList>
            <person name="Goris T."/>
            <person name="Schubert T."/>
            <person name="Gadkari J."/>
            <person name="Wubet T."/>
            <person name="Tarkka M."/>
            <person name="Buscot F."/>
            <person name="Adrian L."/>
            <person name="Diekert G."/>
        </authorList>
    </citation>
    <scope>NUCLEOTIDE SEQUENCE [LARGE SCALE GENOMIC DNA]</scope>
    <source>
        <strain evidence="3">DM 12446 / JCM 15788 / NBRC 109480</strain>
    </source>
</reference>
<dbReference type="RefSeq" id="WP_025346126.1">
    <property type="nucleotide sequence ID" value="NZ_CP007201.1"/>
</dbReference>
<name>A0AA86DZE7_SULMK</name>
<dbReference type="InterPro" id="IPR002716">
    <property type="entry name" value="PIN_dom"/>
</dbReference>
<evidence type="ECO:0000313" key="2">
    <source>
        <dbReference type="EMBL" id="AHJ14298.1"/>
    </source>
</evidence>
<dbReference type="Gene3D" id="3.40.50.1010">
    <property type="entry name" value="5'-nuclease"/>
    <property type="match status" value="1"/>
</dbReference>